<proteinExistence type="predicted"/>
<organism evidence="1">
    <name type="scientific">marine sediment metagenome</name>
    <dbReference type="NCBI Taxonomy" id="412755"/>
    <lineage>
        <taxon>unclassified sequences</taxon>
        <taxon>metagenomes</taxon>
        <taxon>ecological metagenomes</taxon>
    </lineage>
</organism>
<dbReference type="EMBL" id="LAZR01005761">
    <property type="protein sequence ID" value="KKM97327.1"/>
    <property type="molecule type" value="Genomic_DNA"/>
</dbReference>
<sequence>MSTEEDLAYIKDKIDSIEMDVSRLLSLGGDRVSWEDLSDDGGNPPKFLQGTIVHFVDDDLTMESGVRYLVTQTYGPNGETATLTQTRVHLNIFTSDFTEDFI</sequence>
<evidence type="ECO:0000313" key="1">
    <source>
        <dbReference type="EMBL" id="KKM97327.1"/>
    </source>
</evidence>
<name>A0A0F9PVW3_9ZZZZ</name>
<dbReference type="AlphaFoldDB" id="A0A0F9PVW3"/>
<protein>
    <submittedName>
        <fullName evidence="1">Uncharacterized protein</fullName>
    </submittedName>
</protein>
<gene>
    <name evidence="1" type="ORF">LCGC14_1169150</name>
</gene>
<accession>A0A0F9PVW3</accession>
<reference evidence="1" key="1">
    <citation type="journal article" date="2015" name="Nature">
        <title>Complex archaea that bridge the gap between prokaryotes and eukaryotes.</title>
        <authorList>
            <person name="Spang A."/>
            <person name="Saw J.H."/>
            <person name="Jorgensen S.L."/>
            <person name="Zaremba-Niedzwiedzka K."/>
            <person name="Martijn J."/>
            <person name="Lind A.E."/>
            <person name="van Eijk R."/>
            <person name="Schleper C."/>
            <person name="Guy L."/>
            <person name="Ettema T.J."/>
        </authorList>
    </citation>
    <scope>NUCLEOTIDE SEQUENCE</scope>
</reference>
<comment type="caution">
    <text evidence="1">The sequence shown here is derived from an EMBL/GenBank/DDBJ whole genome shotgun (WGS) entry which is preliminary data.</text>
</comment>